<keyword evidence="3" id="KW-1185">Reference proteome</keyword>
<organism evidence="2 3">
    <name type="scientific">Elusimicrobium minutum (strain Pei191)</name>
    <dbReference type="NCBI Taxonomy" id="445932"/>
    <lineage>
        <taxon>Bacteria</taxon>
        <taxon>Pseudomonadati</taxon>
        <taxon>Elusimicrobiota</taxon>
        <taxon>Elusimicrobia</taxon>
        <taxon>Elusimicrobiales</taxon>
        <taxon>Elusimicrobiaceae</taxon>
        <taxon>Elusimicrobium</taxon>
    </lineage>
</organism>
<evidence type="ECO:0000313" key="3">
    <source>
        <dbReference type="Proteomes" id="UP000001029"/>
    </source>
</evidence>
<protein>
    <submittedName>
        <fullName evidence="2">Glycoside hydrolase family 13 domain protein</fullName>
    </submittedName>
</protein>
<dbReference type="GO" id="GO:0016787">
    <property type="term" value="F:hydrolase activity"/>
    <property type="evidence" value="ECO:0007669"/>
    <property type="project" value="UniProtKB-KW"/>
</dbReference>
<dbReference type="HOGENOM" id="CLU_1666652_0_0_0"/>
<accession>B2KDW4</accession>
<dbReference type="InterPro" id="IPR014756">
    <property type="entry name" value="Ig_E-set"/>
</dbReference>
<keyword evidence="1" id="KW-0812">Transmembrane</keyword>
<gene>
    <name evidence="2" type="ordered locus">Emin_1158</name>
</gene>
<proteinExistence type="predicted"/>
<dbReference type="InterPro" id="IPR013783">
    <property type="entry name" value="Ig-like_fold"/>
</dbReference>
<feature type="transmembrane region" description="Helical" evidence="1">
    <location>
        <begin position="21"/>
        <end position="46"/>
    </location>
</feature>
<dbReference type="RefSeq" id="WP_012415325.1">
    <property type="nucleotide sequence ID" value="NC_010644.1"/>
</dbReference>
<dbReference type="KEGG" id="emi:Emin_1158"/>
<dbReference type="EMBL" id="CP001055">
    <property type="protein sequence ID" value="ACC98710.1"/>
    <property type="molecule type" value="Genomic_DNA"/>
</dbReference>
<dbReference type="Gene3D" id="2.60.40.10">
    <property type="entry name" value="Immunoglobulins"/>
    <property type="match status" value="1"/>
</dbReference>
<name>B2KDW4_ELUMP</name>
<keyword evidence="1" id="KW-0472">Membrane</keyword>
<dbReference type="OrthoDB" id="9811945at2"/>
<evidence type="ECO:0000256" key="1">
    <source>
        <dbReference type="SAM" id="Phobius"/>
    </source>
</evidence>
<evidence type="ECO:0000313" key="2">
    <source>
        <dbReference type="EMBL" id="ACC98710.1"/>
    </source>
</evidence>
<sequence>MTKTNNNKQEKKENQKSKDNIIPMVLSLLMLSFCLFLLLSAVQNYYSGLKTQRNKPVEISKSKKTPKPLAFDTEIKFRKFFITAPNAKEVRLLADFNEFGKTPIILTPYKKGYFDTSVALAAGEYKYVFLVDGKEVLDPLNKDIIEYEGREVCVKTVR</sequence>
<keyword evidence="1" id="KW-1133">Transmembrane helix</keyword>
<reference evidence="2 3" key="1">
    <citation type="journal article" date="2009" name="Appl. Environ. Microbiol.">
        <title>Genomic analysis of 'Elusimicrobium minutum,' the first cultivated representative of the phylum 'Elusimicrobia' (formerly termite group 1).</title>
        <authorList>
            <person name="Herlemann D.P.R."/>
            <person name="Geissinger O."/>
            <person name="Ikeda-Ohtsubo W."/>
            <person name="Kunin V."/>
            <person name="Sun H."/>
            <person name="Lapidus A."/>
            <person name="Hugenholtz P."/>
            <person name="Brune A."/>
        </authorList>
    </citation>
    <scope>NUCLEOTIDE SEQUENCE [LARGE SCALE GENOMIC DNA]</scope>
    <source>
        <strain evidence="2 3">Pei191</strain>
    </source>
</reference>
<dbReference type="SUPFAM" id="SSF81296">
    <property type="entry name" value="E set domains"/>
    <property type="match status" value="1"/>
</dbReference>
<dbReference type="STRING" id="445932.Emin_1158"/>
<dbReference type="AlphaFoldDB" id="B2KDW4"/>
<keyword evidence="2" id="KW-0378">Hydrolase</keyword>
<dbReference type="Proteomes" id="UP000001029">
    <property type="component" value="Chromosome"/>
</dbReference>